<evidence type="ECO:0000313" key="1">
    <source>
        <dbReference type="EMBL" id="WLD58824.1"/>
    </source>
</evidence>
<name>A0AB38YHE1_9GAMM</name>
<sequence>MAKPLPKLLTQRQEAHKLISWLQNLQIRFEGWKDKRAVNKAVKSARRKPPVQY</sequence>
<accession>A0AB38YHE1</accession>
<dbReference type="EMBL" id="CP101717">
    <property type="protein sequence ID" value="WLD58824.1"/>
    <property type="molecule type" value="Genomic_DNA"/>
</dbReference>
<dbReference type="RefSeq" id="WP_304996110.1">
    <property type="nucleotide sequence ID" value="NZ_CP101717.1"/>
</dbReference>
<reference evidence="1" key="1">
    <citation type="submission" date="2022-07" db="EMBL/GenBank/DDBJ databases">
        <title>Complete genome sequence of Salinispirillum sp. LH10-3-1 capable of multiple carbohydrate inversion isolated from a soda lake.</title>
        <authorList>
            <person name="Liu J."/>
            <person name="Zhai Y."/>
            <person name="Zhang H."/>
            <person name="Yang H."/>
            <person name="Qu J."/>
            <person name="Li J."/>
        </authorList>
    </citation>
    <scope>NUCLEOTIDE SEQUENCE</scope>
    <source>
        <strain evidence="1">LH 10-3-1</strain>
    </source>
</reference>
<organism evidence="1">
    <name type="scientific">Salinispirillum sp. LH 10-3-1</name>
    <dbReference type="NCBI Taxonomy" id="2952525"/>
    <lineage>
        <taxon>Bacteria</taxon>
        <taxon>Pseudomonadati</taxon>
        <taxon>Pseudomonadota</taxon>
        <taxon>Gammaproteobacteria</taxon>
        <taxon>Oceanospirillales</taxon>
        <taxon>Saccharospirillaceae</taxon>
        <taxon>Salinispirillum</taxon>
    </lineage>
</organism>
<gene>
    <name evidence="1" type="ORF">NFC81_03270</name>
</gene>
<protein>
    <submittedName>
        <fullName evidence="1">Uncharacterized protein</fullName>
    </submittedName>
</protein>
<dbReference type="AlphaFoldDB" id="A0AB38YHE1"/>
<proteinExistence type="predicted"/>